<evidence type="ECO:0000256" key="4">
    <source>
        <dbReference type="ARBA" id="ARBA00022692"/>
    </source>
</evidence>
<dbReference type="GO" id="GO:0016020">
    <property type="term" value="C:membrane"/>
    <property type="evidence" value="ECO:0007669"/>
    <property type="project" value="InterPro"/>
</dbReference>
<feature type="domain" description="Cation efflux protein transmembrane" evidence="12">
    <location>
        <begin position="17"/>
        <end position="186"/>
    </location>
</feature>
<keyword evidence="6" id="KW-0862">Zinc</keyword>
<evidence type="ECO:0000256" key="8">
    <source>
        <dbReference type="ARBA" id="ARBA00023018"/>
    </source>
</evidence>
<dbReference type="InterPro" id="IPR027469">
    <property type="entry name" value="Cation_efflux_TMD_sf"/>
</dbReference>
<keyword evidence="4 11" id="KW-0812">Transmembrane</keyword>
<dbReference type="InterPro" id="IPR058533">
    <property type="entry name" value="Cation_efflux_TM"/>
</dbReference>
<comment type="similarity">
    <text evidence="3">Belongs to the TMEM163 family.</text>
</comment>
<keyword evidence="8" id="KW-0770">Synapse</keyword>
<evidence type="ECO:0000313" key="14">
    <source>
        <dbReference type="Proteomes" id="UP000275951"/>
    </source>
</evidence>
<evidence type="ECO:0000256" key="2">
    <source>
        <dbReference type="ARBA" id="ARBA00004644"/>
    </source>
</evidence>
<keyword evidence="5" id="KW-0967">Endosome</keyword>
<protein>
    <recommendedName>
        <fullName evidence="12">Cation efflux protein transmembrane domain-containing protein</fullName>
    </recommendedName>
</protein>
<evidence type="ECO:0000256" key="10">
    <source>
        <dbReference type="ARBA" id="ARBA00023329"/>
    </source>
</evidence>
<dbReference type="PANTHER" id="PTHR31937:SF2">
    <property type="entry name" value="TRANSMEMBRANE PROTEIN 163"/>
    <property type="match status" value="1"/>
</dbReference>
<sequence length="199" mass="20868">MLNRRAKTLAQGLVLYNVAEGVISIASGLVAGSIALVGFGLDSAVEVLSGLVIIWQFRHANPEAYERKALGLIAGAFFILAAYVGTESILTMIEGHKAAPSLAGIVIAILSVIIMPTVSLIQRRTGQELGSASVVADSKQVLLCAVMSLALLLGLVSNALWGWWWLDPVIGLFIALLALREGIEALRGKACACTSGLSQ</sequence>
<evidence type="ECO:0000256" key="5">
    <source>
        <dbReference type="ARBA" id="ARBA00022753"/>
    </source>
</evidence>
<feature type="transmembrane region" description="Helical" evidence="11">
    <location>
        <begin position="98"/>
        <end position="121"/>
    </location>
</feature>
<evidence type="ECO:0000256" key="11">
    <source>
        <dbReference type="SAM" id="Phobius"/>
    </source>
</evidence>
<dbReference type="Gene3D" id="1.20.1510.10">
    <property type="entry name" value="Cation efflux protein transmembrane domain"/>
    <property type="match status" value="1"/>
</dbReference>
<dbReference type="EMBL" id="CP033905">
    <property type="protein sequence ID" value="AZR07885.1"/>
    <property type="molecule type" value="Genomic_DNA"/>
</dbReference>
<keyword evidence="9 11" id="KW-0472">Membrane</keyword>
<evidence type="ECO:0000256" key="6">
    <source>
        <dbReference type="ARBA" id="ARBA00022833"/>
    </source>
</evidence>
<evidence type="ECO:0000256" key="1">
    <source>
        <dbReference type="ARBA" id="ARBA00004146"/>
    </source>
</evidence>
<feature type="transmembrane region" description="Helical" evidence="11">
    <location>
        <begin position="141"/>
        <end position="157"/>
    </location>
</feature>
<feature type="transmembrane region" description="Helical" evidence="11">
    <location>
        <begin position="69"/>
        <end position="86"/>
    </location>
</feature>
<evidence type="ECO:0000256" key="9">
    <source>
        <dbReference type="ARBA" id="ARBA00023136"/>
    </source>
</evidence>
<evidence type="ECO:0000256" key="7">
    <source>
        <dbReference type="ARBA" id="ARBA00022989"/>
    </source>
</evidence>
<dbReference type="Pfam" id="PF01545">
    <property type="entry name" value="Cation_efflux"/>
    <property type="match status" value="1"/>
</dbReference>
<feature type="transmembrane region" description="Helical" evidence="11">
    <location>
        <begin position="31"/>
        <end position="57"/>
    </location>
</feature>
<keyword evidence="10" id="KW-0968">Cytoplasmic vesicle</keyword>
<dbReference type="OrthoDB" id="9805136at2"/>
<proteinExistence type="inferred from homology"/>
<dbReference type="SUPFAM" id="SSF161111">
    <property type="entry name" value="Cation efflux protein transmembrane domain-like"/>
    <property type="match status" value="1"/>
</dbReference>
<reference evidence="13 14" key="1">
    <citation type="submission" date="2018-11" db="EMBL/GenBank/DDBJ databases">
        <title>Multidrug-resistant genes are associated with an 42-kb island TGI1 carrying a complex class 1 integron in a Trueperella pyogenes.</title>
        <authorList>
            <person name="Dong W."/>
        </authorList>
    </citation>
    <scope>NUCLEOTIDE SEQUENCE [LARGE SCALE GENOMIC DNA]</scope>
    <source>
        <strain evidence="13 14">TP4</strain>
    </source>
</reference>
<dbReference type="Proteomes" id="UP000275951">
    <property type="component" value="Chromosome"/>
</dbReference>
<keyword evidence="7 11" id="KW-1133">Transmembrane helix</keyword>
<evidence type="ECO:0000256" key="3">
    <source>
        <dbReference type="ARBA" id="ARBA00008731"/>
    </source>
</evidence>
<name>A0A3Q9GHF7_9ACTO</name>
<dbReference type="GO" id="GO:0031410">
    <property type="term" value="C:cytoplasmic vesicle"/>
    <property type="evidence" value="ECO:0007669"/>
    <property type="project" value="UniProtKB-KW"/>
</dbReference>
<dbReference type="PANTHER" id="PTHR31937">
    <property type="entry name" value="TRANSMEMBRANE PROTEIN 163"/>
    <property type="match status" value="1"/>
</dbReference>
<comment type="subcellular location">
    <subcellularLocation>
        <location evidence="2">Cytoplasmic vesicle</location>
        <location evidence="2">Secretory vesicle</location>
        <location evidence="2">Synaptic vesicle membrane</location>
        <topology evidence="2">Multi-pass membrane protein</topology>
    </subcellularLocation>
    <subcellularLocation>
        <location evidence="1">Early endosome membrane</location>
    </subcellularLocation>
</comment>
<dbReference type="InterPro" id="IPR026765">
    <property type="entry name" value="Tmem163"/>
</dbReference>
<evidence type="ECO:0000259" key="12">
    <source>
        <dbReference type="Pfam" id="PF01545"/>
    </source>
</evidence>
<dbReference type="GO" id="GO:0008324">
    <property type="term" value="F:monoatomic cation transmembrane transporter activity"/>
    <property type="evidence" value="ECO:0007669"/>
    <property type="project" value="InterPro"/>
</dbReference>
<organism evidence="13 14">
    <name type="scientific">Trueperella pyogenes</name>
    <dbReference type="NCBI Taxonomy" id="1661"/>
    <lineage>
        <taxon>Bacteria</taxon>
        <taxon>Bacillati</taxon>
        <taxon>Actinomycetota</taxon>
        <taxon>Actinomycetes</taxon>
        <taxon>Actinomycetales</taxon>
        <taxon>Actinomycetaceae</taxon>
        <taxon>Trueperella</taxon>
    </lineage>
</organism>
<accession>A0A3Q9GHF7</accession>
<gene>
    <name evidence="13" type="ORF">EBQ10_08065</name>
</gene>
<dbReference type="AlphaFoldDB" id="A0A3Q9GHF7"/>
<evidence type="ECO:0000313" key="13">
    <source>
        <dbReference type="EMBL" id="AZR07885.1"/>
    </source>
</evidence>